<protein>
    <submittedName>
        <fullName evidence="1">Uncharacterized protein</fullName>
    </submittedName>
</protein>
<proteinExistence type="predicted"/>
<reference evidence="1 2" key="1">
    <citation type="submission" date="2018-02" db="EMBL/GenBank/DDBJ databases">
        <title>Genome sequence of the basidiomycete white-rot fungus Phlebia centrifuga.</title>
        <authorList>
            <person name="Granchi Z."/>
            <person name="Peng M."/>
            <person name="de Vries R.P."/>
            <person name="Hilden K."/>
            <person name="Makela M.R."/>
            <person name="Grigoriev I."/>
            <person name="Riley R."/>
        </authorList>
    </citation>
    <scope>NUCLEOTIDE SEQUENCE [LARGE SCALE GENOMIC DNA]</scope>
    <source>
        <strain evidence="1 2">FBCC195</strain>
    </source>
</reference>
<gene>
    <name evidence="1" type="ORF">PHLCEN_2v11271</name>
</gene>
<sequence>MVLICAPSSGQRLNDTSLKQGAWDVLNSNTVGVWPPVTQIANLATNDAGQLSLNEYAVLAIAPELAPNSVAPNPADWDRSTLRSIAATVQLLRLSLKEDRNGSRGYSDG</sequence>
<organism evidence="1 2">
    <name type="scientific">Hermanssonia centrifuga</name>
    <dbReference type="NCBI Taxonomy" id="98765"/>
    <lineage>
        <taxon>Eukaryota</taxon>
        <taxon>Fungi</taxon>
        <taxon>Dikarya</taxon>
        <taxon>Basidiomycota</taxon>
        <taxon>Agaricomycotina</taxon>
        <taxon>Agaricomycetes</taxon>
        <taxon>Polyporales</taxon>
        <taxon>Meruliaceae</taxon>
        <taxon>Hermanssonia</taxon>
    </lineage>
</organism>
<dbReference type="AlphaFoldDB" id="A0A2R6NKT9"/>
<dbReference type="Proteomes" id="UP000186601">
    <property type="component" value="Unassembled WGS sequence"/>
</dbReference>
<dbReference type="STRING" id="98765.A0A2R6NKT9"/>
<keyword evidence="2" id="KW-1185">Reference proteome</keyword>
<dbReference type="EMBL" id="MLYV02001127">
    <property type="protein sequence ID" value="PSR72858.1"/>
    <property type="molecule type" value="Genomic_DNA"/>
</dbReference>
<accession>A0A2R6NKT9</accession>
<evidence type="ECO:0000313" key="2">
    <source>
        <dbReference type="Proteomes" id="UP000186601"/>
    </source>
</evidence>
<name>A0A2R6NKT9_9APHY</name>
<dbReference type="OrthoDB" id="4798501at2759"/>
<comment type="caution">
    <text evidence="1">The sequence shown here is derived from an EMBL/GenBank/DDBJ whole genome shotgun (WGS) entry which is preliminary data.</text>
</comment>
<evidence type="ECO:0000313" key="1">
    <source>
        <dbReference type="EMBL" id="PSR72858.1"/>
    </source>
</evidence>